<evidence type="ECO:0000256" key="1">
    <source>
        <dbReference type="ARBA" id="ARBA00004383"/>
    </source>
</evidence>
<dbReference type="OrthoDB" id="649093at2"/>
<dbReference type="NCBIfam" id="TIGR01352">
    <property type="entry name" value="tonB_Cterm"/>
    <property type="match status" value="1"/>
</dbReference>
<evidence type="ECO:0000256" key="2">
    <source>
        <dbReference type="ARBA" id="ARBA00006555"/>
    </source>
</evidence>
<evidence type="ECO:0000259" key="12">
    <source>
        <dbReference type="PROSITE" id="PS52015"/>
    </source>
</evidence>
<dbReference type="GO" id="GO:0015891">
    <property type="term" value="P:siderophore transport"/>
    <property type="evidence" value="ECO:0007669"/>
    <property type="project" value="InterPro"/>
</dbReference>
<dbReference type="GO" id="GO:0098797">
    <property type="term" value="C:plasma membrane protein complex"/>
    <property type="evidence" value="ECO:0007669"/>
    <property type="project" value="TreeGrafter"/>
</dbReference>
<gene>
    <name evidence="13" type="ORF">DDR33_00395</name>
</gene>
<evidence type="ECO:0000256" key="11">
    <source>
        <dbReference type="SAM" id="Phobius"/>
    </source>
</evidence>
<feature type="region of interest" description="Disordered" evidence="10">
    <location>
        <begin position="80"/>
        <end position="106"/>
    </location>
</feature>
<dbReference type="EMBL" id="QEAS01000001">
    <property type="protein sequence ID" value="PWG82366.1"/>
    <property type="molecule type" value="Genomic_DNA"/>
</dbReference>
<proteinExistence type="inferred from homology"/>
<dbReference type="PRINTS" id="PR01374">
    <property type="entry name" value="TONBPROTEIN"/>
</dbReference>
<feature type="compositionally biased region" description="Pro residues" evidence="10">
    <location>
        <begin position="81"/>
        <end position="99"/>
    </location>
</feature>
<evidence type="ECO:0000256" key="7">
    <source>
        <dbReference type="ARBA" id="ARBA00022927"/>
    </source>
</evidence>
<feature type="domain" description="TonB C-terminal" evidence="12">
    <location>
        <begin position="185"/>
        <end position="278"/>
    </location>
</feature>
<protein>
    <submittedName>
        <fullName evidence="13">Energy transducer TonB</fullName>
    </submittedName>
</protein>
<accession>A0A2U2PLT2</accession>
<comment type="caution">
    <text evidence="13">The sequence shown here is derived from an EMBL/GenBank/DDBJ whole genome shotgun (WGS) entry which is preliminary data.</text>
</comment>
<evidence type="ECO:0000256" key="8">
    <source>
        <dbReference type="ARBA" id="ARBA00022989"/>
    </source>
</evidence>
<dbReference type="GO" id="GO:0031992">
    <property type="term" value="F:energy transducer activity"/>
    <property type="evidence" value="ECO:0007669"/>
    <property type="project" value="InterPro"/>
</dbReference>
<dbReference type="PANTHER" id="PTHR33446:SF2">
    <property type="entry name" value="PROTEIN TONB"/>
    <property type="match status" value="1"/>
</dbReference>
<evidence type="ECO:0000256" key="9">
    <source>
        <dbReference type="ARBA" id="ARBA00023136"/>
    </source>
</evidence>
<reference evidence="13 14" key="1">
    <citation type="submission" date="2018-04" db="EMBL/GenBank/DDBJ databases">
        <title>Pedobacter chongqingensis sp. nov., isolated from a rottenly hemp rope.</title>
        <authorList>
            <person name="Cai Y."/>
        </authorList>
    </citation>
    <scope>NUCLEOTIDE SEQUENCE [LARGE SCALE GENOMIC DNA]</scope>
    <source>
        <strain evidence="13 14">FJ4-8</strain>
    </source>
</reference>
<dbReference type="InterPro" id="IPR003538">
    <property type="entry name" value="TonB"/>
</dbReference>
<comment type="subcellular location">
    <subcellularLocation>
        <location evidence="1">Cell inner membrane</location>
        <topology evidence="1">Single-pass membrane protein</topology>
        <orientation evidence="1">Periplasmic side</orientation>
    </subcellularLocation>
</comment>
<dbReference type="Pfam" id="PF03544">
    <property type="entry name" value="TonB_C"/>
    <property type="match status" value="1"/>
</dbReference>
<dbReference type="PANTHER" id="PTHR33446">
    <property type="entry name" value="PROTEIN TONB-RELATED"/>
    <property type="match status" value="1"/>
</dbReference>
<keyword evidence="8 11" id="KW-1133">Transmembrane helix</keyword>
<name>A0A2U2PLT2_9SPHI</name>
<keyword evidence="4" id="KW-1003">Cell membrane</keyword>
<keyword evidence="5" id="KW-0997">Cell inner membrane</keyword>
<evidence type="ECO:0000313" key="13">
    <source>
        <dbReference type="EMBL" id="PWG82366.1"/>
    </source>
</evidence>
<dbReference type="Gene3D" id="3.30.1150.10">
    <property type="match status" value="1"/>
</dbReference>
<dbReference type="InterPro" id="IPR006260">
    <property type="entry name" value="TonB/TolA_C"/>
</dbReference>
<evidence type="ECO:0000256" key="6">
    <source>
        <dbReference type="ARBA" id="ARBA00022692"/>
    </source>
</evidence>
<evidence type="ECO:0000256" key="3">
    <source>
        <dbReference type="ARBA" id="ARBA00022448"/>
    </source>
</evidence>
<dbReference type="SUPFAM" id="SSF74653">
    <property type="entry name" value="TolA/TonB C-terminal domain"/>
    <property type="match status" value="1"/>
</dbReference>
<feature type="transmembrane region" description="Helical" evidence="11">
    <location>
        <begin position="39"/>
        <end position="57"/>
    </location>
</feature>
<keyword evidence="9 11" id="KW-0472">Membrane</keyword>
<dbReference type="GO" id="GO:0015031">
    <property type="term" value="P:protein transport"/>
    <property type="evidence" value="ECO:0007669"/>
    <property type="project" value="UniProtKB-KW"/>
</dbReference>
<keyword evidence="6 11" id="KW-0812">Transmembrane</keyword>
<evidence type="ECO:0000256" key="10">
    <source>
        <dbReference type="SAM" id="MobiDB-lite"/>
    </source>
</evidence>
<organism evidence="13 14">
    <name type="scientific">Pararcticibacter amylolyticus</name>
    <dbReference type="NCBI Taxonomy" id="2173175"/>
    <lineage>
        <taxon>Bacteria</taxon>
        <taxon>Pseudomonadati</taxon>
        <taxon>Bacteroidota</taxon>
        <taxon>Sphingobacteriia</taxon>
        <taxon>Sphingobacteriales</taxon>
        <taxon>Sphingobacteriaceae</taxon>
        <taxon>Pararcticibacter</taxon>
    </lineage>
</organism>
<keyword evidence="14" id="KW-1185">Reference proteome</keyword>
<dbReference type="InterPro" id="IPR051045">
    <property type="entry name" value="TonB-dependent_transducer"/>
</dbReference>
<comment type="similarity">
    <text evidence="2">Belongs to the TonB family.</text>
</comment>
<dbReference type="RefSeq" id="WP_109413785.1">
    <property type="nucleotide sequence ID" value="NZ_QEAS01000001.1"/>
</dbReference>
<dbReference type="PROSITE" id="PS52015">
    <property type="entry name" value="TONB_CTD"/>
    <property type="match status" value="1"/>
</dbReference>
<dbReference type="InterPro" id="IPR037682">
    <property type="entry name" value="TonB_C"/>
</dbReference>
<dbReference type="AlphaFoldDB" id="A0A2U2PLT2"/>
<dbReference type="GO" id="GO:0055085">
    <property type="term" value="P:transmembrane transport"/>
    <property type="evidence" value="ECO:0007669"/>
    <property type="project" value="InterPro"/>
</dbReference>
<evidence type="ECO:0000256" key="5">
    <source>
        <dbReference type="ARBA" id="ARBA00022519"/>
    </source>
</evidence>
<dbReference type="Proteomes" id="UP000245647">
    <property type="component" value="Unassembled WGS sequence"/>
</dbReference>
<sequence length="278" mass="30584">MAKLDIYNLQWIDVVFTGRNQAYGAYQLRKNNAKTTNRALIIGSILFILAISSPLIIKYIKGLTPDSETEERVIQTEVVLTPPPPVDEQAPPPPPAAEPPRPRVDQVRFPPPVVVPAEKVRDEEPPTVEELKVADPGQKTIAGDPNAEIRIDEPVGTAPPTKQAVVEDNSVHDFASIEEMPDFPGGIQKFYAYVSKNYVYPAAAREQGVSGRLILSFIVEKDGSLTDIKVVRDLGMGTGDEAMRMLKKAPKWKPGIQNGRPVRVQYTLPIMLNLEGGN</sequence>
<dbReference type="GO" id="GO:0030288">
    <property type="term" value="C:outer membrane-bounded periplasmic space"/>
    <property type="evidence" value="ECO:0007669"/>
    <property type="project" value="InterPro"/>
</dbReference>
<evidence type="ECO:0000256" key="4">
    <source>
        <dbReference type="ARBA" id="ARBA00022475"/>
    </source>
</evidence>
<keyword evidence="7" id="KW-0653">Protein transport</keyword>
<keyword evidence="3" id="KW-0813">Transport</keyword>
<evidence type="ECO:0000313" key="14">
    <source>
        <dbReference type="Proteomes" id="UP000245647"/>
    </source>
</evidence>